<reference evidence="3" key="1">
    <citation type="journal article" date="2019" name="Int. J. Syst. Evol. Microbiol.">
        <title>The Global Catalogue of Microorganisms (GCM) 10K type strain sequencing project: providing services to taxonomists for standard genome sequencing and annotation.</title>
        <authorList>
            <consortium name="The Broad Institute Genomics Platform"/>
            <consortium name="The Broad Institute Genome Sequencing Center for Infectious Disease"/>
            <person name="Wu L."/>
            <person name="Ma J."/>
        </authorList>
    </citation>
    <scope>NUCLEOTIDE SEQUENCE [LARGE SCALE GENOMIC DNA]</scope>
    <source>
        <strain evidence="3">KCTC 52165</strain>
    </source>
</reference>
<dbReference type="Pfam" id="PF03475">
    <property type="entry name" value="YiiM_3-alpha"/>
    <property type="match status" value="1"/>
</dbReference>
<sequence length="238" mass="26182">MALDFVLDGERAATAAEALFIGELAPLGPQNAPSGIRKSKVAGRQAITRLGLAGDHQGDTKSHGGPEKAVHHYPRDHYAAWAAEGIEAVPPAFGENISTFGITEADICIGDIFRLGNAVLQVSQGRQPCWRLNARFERPDMAFRVQKSGRTGWYYRVLEEGTAEAGDRLVLTERPQPQWPLSRIIDLLYTRTLDMESLAGLAALPELAPSWRTLATRRIETNAVENWDRRLRGASSQP</sequence>
<dbReference type="Proteomes" id="UP001595583">
    <property type="component" value="Unassembled WGS sequence"/>
</dbReference>
<dbReference type="InterPro" id="IPR052353">
    <property type="entry name" value="Benzoxazolinone_Detox_Enz"/>
</dbReference>
<dbReference type="Gene3D" id="2.40.33.20">
    <property type="entry name" value="PK beta-barrel domain-like"/>
    <property type="match status" value="1"/>
</dbReference>
<dbReference type="InterPro" id="IPR011037">
    <property type="entry name" value="Pyrv_Knase-like_insert_dom_sf"/>
</dbReference>
<evidence type="ECO:0000259" key="1">
    <source>
        <dbReference type="PROSITE" id="PS51340"/>
    </source>
</evidence>
<dbReference type="RefSeq" id="WP_378223354.1">
    <property type="nucleotide sequence ID" value="NZ_JBHRTK010000022.1"/>
</dbReference>
<comment type="caution">
    <text evidence="2">The sequence shown here is derived from an EMBL/GenBank/DDBJ whole genome shotgun (WGS) entry which is preliminary data.</text>
</comment>
<dbReference type="InterPro" id="IPR005163">
    <property type="entry name" value="Tri_helical_YiiM-like"/>
</dbReference>
<proteinExistence type="predicted"/>
<keyword evidence="3" id="KW-1185">Reference proteome</keyword>
<feature type="domain" description="MOSC" evidence="1">
    <location>
        <begin position="39"/>
        <end position="172"/>
    </location>
</feature>
<organism evidence="2 3">
    <name type="scientific">Aquamicrobium soli</name>
    <dbReference type="NCBI Taxonomy" id="1811518"/>
    <lineage>
        <taxon>Bacteria</taxon>
        <taxon>Pseudomonadati</taxon>
        <taxon>Pseudomonadota</taxon>
        <taxon>Alphaproteobacteria</taxon>
        <taxon>Hyphomicrobiales</taxon>
        <taxon>Phyllobacteriaceae</taxon>
        <taxon>Aquamicrobium</taxon>
    </lineage>
</organism>
<gene>
    <name evidence="2" type="ORF">ACFOHJ_18820</name>
</gene>
<dbReference type="InterPro" id="IPR005302">
    <property type="entry name" value="MoCF_Sase_C"/>
</dbReference>
<dbReference type="SUPFAM" id="SSF50800">
    <property type="entry name" value="PK beta-barrel domain-like"/>
    <property type="match status" value="1"/>
</dbReference>
<dbReference type="PANTHER" id="PTHR30212">
    <property type="entry name" value="PROTEIN YIIM"/>
    <property type="match status" value="1"/>
</dbReference>
<dbReference type="PROSITE" id="PS51340">
    <property type="entry name" value="MOSC"/>
    <property type="match status" value="1"/>
</dbReference>
<evidence type="ECO:0000313" key="2">
    <source>
        <dbReference type="EMBL" id="MFC3208281.1"/>
    </source>
</evidence>
<dbReference type="PANTHER" id="PTHR30212:SF2">
    <property type="entry name" value="PROTEIN YIIM"/>
    <property type="match status" value="1"/>
</dbReference>
<protein>
    <submittedName>
        <fullName evidence="2">MOSC domain-containing protein</fullName>
    </submittedName>
</protein>
<dbReference type="Pfam" id="PF03473">
    <property type="entry name" value="MOSC"/>
    <property type="match status" value="1"/>
</dbReference>
<dbReference type="EMBL" id="JBHRTK010000022">
    <property type="protein sequence ID" value="MFC3208281.1"/>
    <property type="molecule type" value="Genomic_DNA"/>
</dbReference>
<name>A0ABV7KIN8_9HYPH</name>
<accession>A0ABV7KIN8</accession>
<evidence type="ECO:0000313" key="3">
    <source>
        <dbReference type="Proteomes" id="UP001595583"/>
    </source>
</evidence>